<accession>A0A1I4ZRF5</accession>
<keyword evidence="3" id="KW-1185">Reference proteome</keyword>
<dbReference type="PROSITE" id="PS50011">
    <property type="entry name" value="PROTEIN_KINASE_DOM"/>
    <property type="match status" value="1"/>
</dbReference>
<dbReference type="eggNOG" id="COG0515">
    <property type="taxonomic scope" value="Bacteria"/>
</dbReference>
<dbReference type="STRING" id="1993.SAMN04489713_102296"/>
<dbReference type="Proteomes" id="UP000183413">
    <property type="component" value="Unassembled WGS sequence"/>
</dbReference>
<evidence type="ECO:0000313" key="2">
    <source>
        <dbReference type="EMBL" id="SFN52569.1"/>
    </source>
</evidence>
<dbReference type="AlphaFoldDB" id="A0A1I4ZRF5"/>
<dbReference type="GO" id="GO:0007165">
    <property type="term" value="P:signal transduction"/>
    <property type="evidence" value="ECO:0007669"/>
    <property type="project" value="TreeGrafter"/>
</dbReference>
<evidence type="ECO:0000259" key="1">
    <source>
        <dbReference type="PROSITE" id="PS50011"/>
    </source>
</evidence>
<gene>
    <name evidence="2" type="ORF">SAMN04489713_102296</name>
</gene>
<dbReference type="InterPro" id="IPR000719">
    <property type="entry name" value="Prot_kinase_dom"/>
</dbReference>
<proteinExistence type="predicted"/>
<dbReference type="PROSITE" id="PS00108">
    <property type="entry name" value="PROTEIN_KINASE_ST"/>
    <property type="match status" value="1"/>
</dbReference>
<dbReference type="InterPro" id="IPR008271">
    <property type="entry name" value="Ser/Thr_kinase_AS"/>
</dbReference>
<reference evidence="2 3" key="1">
    <citation type="submission" date="2016-10" db="EMBL/GenBank/DDBJ databases">
        <authorList>
            <person name="de Groot N.N."/>
        </authorList>
    </citation>
    <scope>NUCLEOTIDE SEQUENCE [LARGE SCALE GENOMIC DNA]</scope>
    <source>
        <strain evidence="2 3">DSM 43067</strain>
    </source>
</reference>
<dbReference type="CDD" id="cd14014">
    <property type="entry name" value="STKc_PknB_like"/>
    <property type="match status" value="1"/>
</dbReference>
<dbReference type="PANTHER" id="PTHR48011">
    <property type="entry name" value="CCR4-NOT TRANSCRIPTIONAL COMPLEX SUBUNIT CAF120-RELATED"/>
    <property type="match status" value="1"/>
</dbReference>
<sequence>MVVSRDGVRRVRKWGAVMRGIAAYDFVRPLGKGSHGEFFMARRPTWLPVDARYVTVKVVGAGEDAYRQATGELNAFATVRSRYLVTLYDAGHESGNFYYSMEFLPAARSLRAPQGLQRRRRLLMALAHAARAVQDLHDAGLVHCDIKPENILLTGEGGKLADLGLVRPLSPRTELTRMGTLPSMEFVDPSVLGGEEPSPAADVWSLGATAHWLLSGKGLYSRLPIHDPLLALRMVLSSQPLLAEGIDPEIAGLLRTCFDEPDKRSSAAEMAARLEALAHASSGENSAAGNQKRS</sequence>
<dbReference type="PANTHER" id="PTHR48011:SF4">
    <property type="entry name" value="MITOGEN-ACTIVATED PROTEIN KINASE KINASE KINASE 19"/>
    <property type="match status" value="1"/>
</dbReference>
<protein>
    <submittedName>
        <fullName evidence="2">Serine/threonine protein kinase</fullName>
    </submittedName>
</protein>
<keyword evidence="2" id="KW-0723">Serine/threonine-protein kinase</keyword>
<dbReference type="GO" id="GO:0004674">
    <property type="term" value="F:protein serine/threonine kinase activity"/>
    <property type="evidence" value="ECO:0007669"/>
    <property type="project" value="UniProtKB-KW"/>
</dbReference>
<organism evidence="2 3">
    <name type="scientific">Actinomadura madurae</name>
    <dbReference type="NCBI Taxonomy" id="1993"/>
    <lineage>
        <taxon>Bacteria</taxon>
        <taxon>Bacillati</taxon>
        <taxon>Actinomycetota</taxon>
        <taxon>Actinomycetes</taxon>
        <taxon>Streptosporangiales</taxon>
        <taxon>Thermomonosporaceae</taxon>
        <taxon>Actinomadura</taxon>
    </lineage>
</organism>
<dbReference type="InterPro" id="IPR052751">
    <property type="entry name" value="Plant_MAPKKK"/>
</dbReference>
<name>A0A1I4ZRF5_9ACTN</name>
<dbReference type="Gene3D" id="3.30.200.20">
    <property type="entry name" value="Phosphorylase Kinase, domain 1"/>
    <property type="match status" value="1"/>
</dbReference>
<dbReference type="GO" id="GO:0005524">
    <property type="term" value="F:ATP binding"/>
    <property type="evidence" value="ECO:0007669"/>
    <property type="project" value="InterPro"/>
</dbReference>
<dbReference type="InParanoid" id="A0A1I4ZRF5"/>
<keyword evidence="2" id="KW-0808">Transferase</keyword>
<dbReference type="Gene3D" id="1.10.510.10">
    <property type="entry name" value="Transferase(Phosphotransferase) domain 1"/>
    <property type="match status" value="1"/>
</dbReference>
<keyword evidence="2" id="KW-0418">Kinase</keyword>
<dbReference type="EMBL" id="FOVH01000002">
    <property type="protein sequence ID" value="SFN52569.1"/>
    <property type="molecule type" value="Genomic_DNA"/>
</dbReference>
<feature type="domain" description="Protein kinase" evidence="1">
    <location>
        <begin position="24"/>
        <end position="277"/>
    </location>
</feature>
<dbReference type="SUPFAM" id="SSF56112">
    <property type="entry name" value="Protein kinase-like (PK-like)"/>
    <property type="match status" value="1"/>
</dbReference>
<dbReference type="SMART" id="SM00220">
    <property type="entry name" value="S_TKc"/>
    <property type="match status" value="1"/>
</dbReference>
<dbReference type="Pfam" id="PF00069">
    <property type="entry name" value="Pkinase"/>
    <property type="match status" value="1"/>
</dbReference>
<evidence type="ECO:0000313" key="3">
    <source>
        <dbReference type="Proteomes" id="UP000183413"/>
    </source>
</evidence>
<dbReference type="InterPro" id="IPR011009">
    <property type="entry name" value="Kinase-like_dom_sf"/>
</dbReference>